<name>K0XDT7_9BACT</name>
<dbReference type="Pfam" id="PF06293">
    <property type="entry name" value="Kdo"/>
    <property type="match status" value="1"/>
</dbReference>
<evidence type="ECO:0000313" key="1">
    <source>
        <dbReference type="EMBL" id="EJZ62100.1"/>
    </source>
</evidence>
<reference evidence="1 2" key="1">
    <citation type="submission" date="2012-08" db="EMBL/GenBank/DDBJ databases">
        <title>The Genome Sequence of Barnesiella intestinihominis YIT 11860.</title>
        <authorList>
            <consortium name="The Broad Institute Genome Sequencing Platform"/>
            <person name="Earl A."/>
            <person name="Ward D."/>
            <person name="Feldgarden M."/>
            <person name="Gevers D."/>
            <person name="Morotomi M."/>
            <person name="Walker B."/>
            <person name="Young S.K."/>
            <person name="Zeng Q."/>
            <person name="Gargeya S."/>
            <person name="Fitzgerald M."/>
            <person name="Haas B."/>
            <person name="Abouelleil A."/>
            <person name="Alvarado L."/>
            <person name="Arachchi H.M."/>
            <person name="Berlin A.M."/>
            <person name="Chapman S.B."/>
            <person name="Goldberg J."/>
            <person name="Griggs A."/>
            <person name="Gujja S."/>
            <person name="Hansen M."/>
            <person name="Howarth C."/>
            <person name="Imamovic A."/>
            <person name="Larimer J."/>
            <person name="McCowen C."/>
            <person name="Montmayeur A."/>
            <person name="Murphy C."/>
            <person name="Neiman D."/>
            <person name="Pearson M."/>
            <person name="Priest M."/>
            <person name="Roberts A."/>
            <person name="Saif S."/>
            <person name="Shea T."/>
            <person name="Sisk P."/>
            <person name="Sykes S."/>
            <person name="Wortman J."/>
            <person name="Nusbaum C."/>
            <person name="Birren B."/>
        </authorList>
    </citation>
    <scope>NUCLEOTIDE SEQUENCE [LARGE SCALE GENOMIC DNA]</scope>
    <source>
        <strain evidence="1 2">YIT 11860</strain>
    </source>
</reference>
<dbReference type="Proteomes" id="UP000006044">
    <property type="component" value="Unassembled WGS sequence"/>
</dbReference>
<dbReference type="RefSeq" id="WP_008863154.1">
    <property type="nucleotide sequence ID" value="NZ_JH815206.1"/>
</dbReference>
<comment type="caution">
    <text evidence="1">The sequence shown here is derived from an EMBL/GenBank/DDBJ whole genome shotgun (WGS) entry which is preliminary data.</text>
</comment>
<dbReference type="EMBL" id="ADLE01000018">
    <property type="protein sequence ID" value="EJZ62100.1"/>
    <property type="molecule type" value="Genomic_DNA"/>
</dbReference>
<organism evidence="1 2">
    <name type="scientific">Barnesiella intestinihominis YIT 11860</name>
    <dbReference type="NCBI Taxonomy" id="742726"/>
    <lineage>
        <taxon>Bacteria</taxon>
        <taxon>Pseudomonadati</taxon>
        <taxon>Bacteroidota</taxon>
        <taxon>Bacteroidia</taxon>
        <taxon>Bacteroidales</taxon>
        <taxon>Barnesiellaceae</taxon>
        <taxon>Barnesiella</taxon>
    </lineage>
</organism>
<dbReference type="HOGENOM" id="CLU_079054_0_0_10"/>
<protein>
    <recommendedName>
        <fullName evidence="3">Protein kinase domain-containing protein</fullName>
    </recommendedName>
</protein>
<dbReference type="GO" id="GO:0004672">
    <property type="term" value="F:protein kinase activity"/>
    <property type="evidence" value="ECO:0007669"/>
    <property type="project" value="InterPro"/>
</dbReference>
<gene>
    <name evidence="1" type="ORF">HMPREF9448_02783</name>
</gene>
<evidence type="ECO:0008006" key="3">
    <source>
        <dbReference type="Google" id="ProtNLM"/>
    </source>
</evidence>
<evidence type="ECO:0000313" key="2">
    <source>
        <dbReference type="Proteomes" id="UP000006044"/>
    </source>
</evidence>
<dbReference type="AlphaFoldDB" id="K0XDT7"/>
<dbReference type="SUPFAM" id="SSF56112">
    <property type="entry name" value="Protein kinase-like (PK-like)"/>
    <property type="match status" value="1"/>
</dbReference>
<accession>K0XDT7</accession>
<dbReference type="PROSITE" id="PS00109">
    <property type="entry name" value="PROTEIN_KINASE_TYR"/>
    <property type="match status" value="1"/>
</dbReference>
<dbReference type="STRING" id="742726.HMPREF9448_02783"/>
<dbReference type="eggNOG" id="COG3642">
    <property type="taxonomic scope" value="Bacteria"/>
</dbReference>
<sequence length="252" mass="29472">MKLVLNPSYCQLRNFVQKLPISFPTLGDCIYKARNELRKFSYEGQWYVVKNYKVPLFINRIAYTFFRPSKASRAYEYALKLRSMGIETPAPVAYIELKSGGLLQHSFFVSENCSYPRMMREFEEGGIAGREDILEAFAAFTVGLHKKGVLHLDYSAGNILFDKQEEGIVFSIIDLNRMRFIPMTPKMCLANFNRFCRDESVVRYVVGVYARLRGWDEVTSIEEALRAHREFWTKIERKETLKRRRESSHSLK</sequence>
<keyword evidence="2" id="KW-1185">Reference proteome</keyword>
<dbReference type="Gene3D" id="1.10.510.10">
    <property type="entry name" value="Transferase(Phosphotransferase) domain 1"/>
    <property type="match status" value="1"/>
</dbReference>
<dbReference type="GeneID" id="77849954"/>
<dbReference type="InterPro" id="IPR011009">
    <property type="entry name" value="Kinase-like_dom_sf"/>
</dbReference>
<dbReference type="OrthoDB" id="9773772at2"/>
<proteinExistence type="predicted"/>
<dbReference type="InterPro" id="IPR008266">
    <property type="entry name" value="Tyr_kinase_AS"/>
</dbReference>